<feature type="transmembrane region" description="Helical" evidence="1">
    <location>
        <begin position="126"/>
        <end position="146"/>
    </location>
</feature>
<dbReference type="AlphaFoldDB" id="A0A421BJF4"/>
<gene>
    <name evidence="2" type="ORF">DYS74_17370</name>
</gene>
<feature type="transmembrane region" description="Helical" evidence="1">
    <location>
        <begin position="306"/>
        <end position="324"/>
    </location>
</feature>
<feature type="transmembrane region" description="Helical" evidence="1">
    <location>
        <begin position="277"/>
        <end position="300"/>
    </location>
</feature>
<dbReference type="EMBL" id="RCHI01000025">
    <property type="protein sequence ID" value="RLL61963.1"/>
    <property type="molecule type" value="Genomic_DNA"/>
</dbReference>
<name>A0A421BJF4_9RHOB</name>
<dbReference type="Proteomes" id="UP000279673">
    <property type="component" value="Unassembled WGS sequence"/>
</dbReference>
<feature type="transmembrane region" description="Helical" evidence="1">
    <location>
        <begin position="181"/>
        <end position="201"/>
    </location>
</feature>
<organism evidence="2 3">
    <name type="scientific">Paenirhodobacter hankyongi</name>
    <dbReference type="NCBI Taxonomy" id="2294033"/>
    <lineage>
        <taxon>Bacteria</taxon>
        <taxon>Pseudomonadati</taxon>
        <taxon>Pseudomonadota</taxon>
        <taxon>Alphaproteobacteria</taxon>
        <taxon>Rhodobacterales</taxon>
        <taxon>Rhodobacter group</taxon>
        <taxon>Paenirhodobacter</taxon>
    </lineage>
</organism>
<keyword evidence="1" id="KW-0472">Membrane</keyword>
<feature type="transmembrane region" description="Helical" evidence="1">
    <location>
        <begin position="70"/>
        <end position="89"/>
    </location>
</feature>
<keyword evidence="3" id="KW-1185">Reference proteome</keyword>
<feature type="transmembrane region" description="Helical" evidence="1">
    <location>
        <begin position="101"/>
        <end position="120"/>
    </location>
</feature>
<keyword evidence="1" id="KW-0812">Transmembrane</keyword>
<dbReference type="Pfam" id="PF05940">
    <property type="entry name" value="NnrS"/>
    <property type="match status" value="1"/>
</dbReference>
<dbReference type="InterPro" id="IPR010266">
    <property type="entry name" value="NnrS"/>
</dbReference>
<comment type="caution">
    <text evidence="2">The sequence shown here is derived from an EMBL/GenBank/DDBJ whole genome shotgun (WGS) entry which is preliminary data.</text>
</comment>
<evidence type="ECO:0000256" key="1">
    <source>
        <dbReference type="SAM" id="Phobius"/>
    </source>
</evidence>
<proteinExistence type="predicted"/>
<feature type="transmembrane region" description="Helical" evidence="1">
    <location>
        <begin position="31"/>
        <end position="50"/>
    </location>
</feature>
<feature type="transmembrane region" description="Helical" evidence="1">
    <location>
        <begin position="336"/>
        <end position="355"/>
    </location>
</feature>
<sequence>MTTSEPRPAGGIPRGLARTGPVLFSYGFRPFFLGGGIWAVVAMALWVAALSGAGAPGGAYGASFWHMHEMLFGFGPAVVSGFLMTAVPNWTGRMPLAGRPLMALAAFWLAGRVLFTWPVAGVGAGVAIEAVFLPVMAAVFLTEIVAGRKWRDLKVVGAVALLAAANLWFHAAVLGGGDPRMAARAAVAAYIVLIVIVGGRITPSFTRNWLNRQGIKPLPVPYNGYDTLTACVSAAVLALWTVAPETALTGGGGAAAAGLNLIRLWRWRGWRTAAEPLVLALHGGYLMVALGFAAIGLAGFGWLSTAGAVHVLTVGAIGGEMLAVMTRATRGHTGRALTASPLTVASYLALIVAALSRPAAEFGAHDMLVAVSGGAWMLAFGLFVLEHGPWLIARRRDLRGS</sequence>
<evidence type="ECO:0000313" key="3">
    <source>
        <dbReference type="Proteomes" id="UP000279673"/>
    </source>
</evidence>
<feature type="transmembrane region" description="Helical" evidence="1">
    <location>
        <begin position="153"/>
        <end position="175"/>
    </location>
</feature>
<reference evidence="2 3" key="1">
    <citation type="submission" date="2018-10" db="EMBL/GenBank/DDBJ databases">
        <title>Rhodobacter sp . BO-81.</title>
        <authorList>
            <person name="Im W.T."/>
        </authorList>
    </citation>
    <scope>NUCLEOTIDE SEQUENCE [LARGE SCALE GENOMIC DNA]</scope>
    <source>
        <strain evidence="2 3">BO-81</strain>
    </source>
</reference>
<keyword evidence="1" id="KW-1133">Transmembrane helix</keyword>
<feature type="transmembrane region" description="Helical" evidence="1">
    <location>
        <begin position="367"/>
        <end position="385"/>
    </location>
</feature>
<evidence type="ECO:0000313" key="2">
    <source>
        <dbReference type="EMBL" id="RLL61963.1"/>
    </source>
</evidence>
<accession>A0A421BJF4</accession>
<dbReference type="RefSeq" id="WP_113901676.1">
    <property type="nucleotide sequence ID" value="NZ_RCHI01000025.1"/>
</dbReference>
<protein>
    <submittedName>
        <fullName evidence="2">Short-chain dehydrogenase</fullName>
    </submittedName>
</protein>